<dbReference type="RefSeq" id="WP_260793493.1">
    <property type="nucleotide sequence ID" value="NZ_CP093313.1"/>
</dbReference>
<dbReference type="Proteomes" id="UP001059380">
    <property type="component" value="Chromosome"/>
</dbReference>
<dbReference type="GO" id="GO:0003700">
    <property type="term" value="F:DNA-binding transcription factor activity"/>
    <property type="evidence" value="ECO:0007669"/>
    <property type="project" value="InterPro"/>
</dbReference>
<evidence type="ECO:0000313" key="2">
    <source>
        <dbReference type="EMBL" id="UWZ83989.1"/>
    </source>
</evidence>
<dbReference type="KEGG" id="orp:MOP44_25955"/>
<evidence type="ECO:0000313" key="3">
    <source>
        <dbReference type="Proteomes" id="UP001059380"/>
    </source>
</evidence>
<gene>
    <name evidence="2" type="ORF">MOP44_25955</name>
</gene>
<organism evidence="2 3">
    <name type="scientific">Occallatibacter riparius</name>
    <dbReference type="NCBI Taxonomy" id="1002689"/>
    <lineage>
        <taxon>Bacteria</taxon>
        <taxon>Pseudomonadati</taxon>
        <taxon>Acidobacteriota</taxon>
        <taxon>Terriglobia</taxon>
        <taxon>Terriglobales</taxon>
        <taxon>Acidobacteriaceae</taxon>
        <taxon>Occallatibacter</taxon>
    </lineage>
</organism>
<name>A0A9J7BSH9_9BACT</name>
<sequence length="137" mass="15539">MQDQSTVEMFAPEPVQKPPVQAQPLSHRVVRWATNGWRSAASAVAVGLALLLGWHVVNGKHGLSFWEQKRVEDKQLQKEIDQLQQENSRLRVRVDKLKTDPDEIEHEAREKLRYARQGEVIVDLSNEVKPAAASPSK</sequence>
<reference evidence="2" key="1">
    <citation type="submission" date="2021-04" db="EMBL/GenBank/DDBJ databases">
        <title>Phylogenetic analysis of Acidobacteriaceae.</title>
        <authorList>
            <person name="Qiu L."/>
            <person name="Zhang Q."/>
        </authorList>
    </citation>
    <scope>NUCLEOTIDE SEQUENCE</scope>
    <source>
        <strain evidence="2">DSM 25168</strain>
    </source>
</reference>
<dbReference type="InterPro" id="IPR007060">
    <property type="entry name" value="FtsL/DivIC"/>
</dbReference>
<proteinExistence type="predicted"/>
<keyword evidence="1" id="KW-0175">Coiled coil</keyword>
<protein>
    <submittedName>
        <fullName evidence="2">Septum formation initiator family protein</fullName>
    </submittedName>
</protein>
<dbReference type="EMBL" id="CP093313">
    <property type="protein sequence ID" value="UWZ83989.1"/>
    <property type="molecule type" value="Genomic_DNA"/>
</dbReference>
<keyword evidence="3" id="KW-1185">Reference proteome</keyword>
<feature type="coiled-coil region" evidence="1">
    <location>
        <begin position="66"/>
        <end position="100"/>
    </location>
</feature>
<accession>A0A9J7BSH9</accession>
<dbReference type="Pfam" id="PF04977">
    <property type="entry name" value="DivIC"/>
    <property type="match status" value="1"/>
</dbReference>
<dbReference type="AlphaFoldDB" id="A0A9J7BSH9"/>
<evidence type="ECO:0000256" key="1">
    <source>
        <dbReference type="SAM" id="Coils"/>
    </source>
</evidence>